<dbReference type="CDD" id="cd05826">
    <property type="entry name" value="Sortase_B"/>
    <property type="match status" value="1"/>
</dbReference>
<dbReference type="SUPFAM" id="SSF63817">
    <property type="entry name" value="Sortase"/>
    <property type="match status" value="1"/>
</dbReference>
<evidence type="ECO:0000256" key="1">
    <source>
        <dbReference type="SAM" id="Phobius"/>
    </source>
</evidence>
<dbReference type="EMBL" id="AJWY01009348">
    <property type="protein sequence ID" value="EKC58627.1"/>
    <property type="molecule type" value="Genomic_DNA"/>
</dbReference>
<feature type="transmembrane region" description="Helical" evidence="1">
    <location>
        <begin position="14"/>
        <end position="35"/>
    </location>
</feature>
<keyword evidence="1" id="KW-0472">Membrane</keyword>
<sequence length="131" mass="14716">MGIAVKCARVGNKILSFIAMVLVLIMLLYGGYSLWNTIMIYRGAFSSNDLLKYQPTGDGPNSITLGELMKLNKDVVGWIKIFDTHISYPVVQGKDNQEYLNKDVFGEFSFSGSIFLDYRNACDFTDSYSII</sequence>
<dbReference type="Gene3D" id="2.40.260.10">
    <property type="entry name" value="Sortase"/>
    <property type="match status" value="1"/>
</dbReference>
<feature type="non-terminal residue" evidence="2">
    <location>
        <position position="131"/>
    </location>
</feature>
<dbReference type="AlphaFoldDB" id="K1SD35"/>
<accession>K1SD35</accession>
<proteinExistence type="predicted"/>
<name>K1SD35_9ZZZZ</name>
<dbReference type="InterPro" id="IPR023365">
    <property type="entry name" value="Sortase_dom-sf"/>
</dbReference>
<protein>
    <submittedName>
        <fullName evidence="2">Sortase, SrtB family</fullName>
    </submittedName>
</protein>
<organism evidence="2">
    <name type="scientific">human gut metagenome</name>
    <dbReference type="NCBI Taxonomy" id="408170"/>
    <lineage>
        <taxon>unclassified sequences</taxon>
        <taxon>metagenomes</taxon>
        <taxon>organismal metagenomes</taxon>
    </lineage>
</organism>
<comment type="caution">
    <text evidence="2">The sequence shown here is derived from an EMBL/GenBank/DDBJ whole genome shotgun (WGS) entry which is preliminary data.</text>
</comment>
<reference evidence="2" key="1">
    <citation type="journal article" date="2013" name="Environ. Microbiol.">
        <title>Microbiota from the distal guts of lean and obese adolescents exhibit partial functional redundancy besides clear differences in community structure.</title>
        <authorList>
            <person name="Ferrer M."/>
            <person name="Ruiz A."/>
            <person name="Lanza F."/>
            <person name="Haange S.B."/>
            <person name="Oberbach A."/>
            <person name="Till H."/>
            <person name="Bargiela R."/>
            <person name="Campoy C."/>
            <person name="Segura M.T."/>
            <person name="Richter M."/>
            <person name="von Bergen M."/>
            <person name="Seifert J."/>
            <person name="Suarez A."/>
        </authorList>
    </citation>
    <scope>NUCLEOTIDE SEQUENCE</scope>
</reference>
<gene>
    <name evidence="2" type="ORF">LEA_13769</name>
</gene>
<dbReference type="InterPro" id="IPR009835">
    <property type="entry name" value="SrtB"/>
</dbReference>
<keyword evidence="1" id="KW-1133">Transmembrane helix</keyword>
<keyword evidence="1" id="KW-0812">Transmembrane</keyword>
<evidence type="ECO:0000313" key="2">
    <source>
        <dbReference type="EMBL" id="EKC58627.1"/>
    </source>
</evidence>